<dbReference type="PROSITE" id="PS50968">
    <property type="entry name" value="BIOTINYL_LIPOYL"/>
    <property type="match status" value="1"/>
</dbReference>
<evidence type="ECO:0000313" key="3">
    <source>
        <dbReference type="EMBL" id="PFG74710.1"/>
    </source>
</evidence>
<dbReference type="RefSeq" id="WP_098504076.1">
    <property type="nucleotide sequence ID" value="NZ_PDJQ01000001.1"/>
</dbReference>
<dbReference type="AlphaFoldDB" id="A0A2A9HHY4"/>
<sequence>MAEKFLVRTDETIEAYEIERTSESVRVRREGEEHWTEVELHRVGDSQLYLLMLEHQPVEIYLERRRGGARATIGRHGFDFKVERWRPQAAKLAAQQVQTGLRRITAPMTGSIIEVRCKPGDQVAPGDVLLVIESMKMNNELRSPAAGVIEQVAVSAGQRVNAGELLVALHVS</sequence>
<reference evidence="3 4" key="1">
    <citation type="submission" date="2017-09" db="EMBL/GenBank/DDBJ databases">
        <title>Sequencing the genomes of two abundant thermophiles in Great Basin hot springs: Thermocrinis jamiesonii and novel Chloroflexi Thermoflexus hugenholtzii.</title>
        <authorList>
            <person name="Hedlund B."/>
        </authorList>
    </citation>
    <scope>NUCLEOTIDE SEQUENCE [LARGE SCALE GENOMIC DNA]</scope>
    <source>
        <strain evidence="3 4">G233</strain>
    </source>
</reference>
<dbReference type="InterPro" id="IPR050709">
    <property type="entry name" value="Biotin_Carboxyl_Carrier/Decarb"/>
</dbReference>
<evidence type="ECO:0000256" key="1">
    <source>
        <dbReference type="ARBA" id="ARBA00023267"/>
    </source>
</evidence>
<dbReference type="PANTHER" id="PTHR45266">
    <property type="entry name" value="OXALOACETATE DECARBOXYLASE ALPHA CHAIN"/>
    <property type="match status" value="1"/>
</dbReference>
<name>A0A2A9HHY4_TEPT2</name>
<feature type="domain" description="Lipoyl-binding" evidence="2">
    <location>
        <begin position="99"/>
        <end position="170"/>
    </location>
</feature>
<dbReference type="EMBL" id="PDJQ01000001">
    <property type="protein sequence ID" value="PFG74710.1"/>
    <property type="molecule type" value="Genomic_DNA"/>
</dbReference>
<dbReference type="InterPro" id="IPR011053">
    <property type="entry name" value="Single_hybrid_motif"/>
</dbReference>
<dbReference type="Pfam" id="PF00364">
    <property type="entry name" value="Biotin_lipoyl"/>
    <property type="match status" value="1"/>
</dbReference>
<dbReference type="CDD" id="cd06850">
    <property type="entry name" value="biotinyl_domain"/>
    <property type="match status" value="1"/>
</dbReference>
<comment type="caution">
    <text evidence="3">The sequence shown here is derived from an EMBL/GenBank/DDBJ whole genome shotgun (WGS) entry which is preliminary data.</text>
</comment>
<organism evidence="3 4">
    <name type="scientific">Tepidiforma thermophila (strain KCTC 52669 / CGMCC 1.13589 / G233)</name>
    <dbReference type="NCBI Taxonomy" id="2761530"/>
    <lineage>
        <taxon>Bacteria</taxon>
        <taxon>Bacillati</taxon>
        <taxon>Chloroflexota</taxon>
        <taxon>Tepidiformia</taxon>
        <taxon>Tepidiformales</taxon>
        <taxon>Tepidiformaceae</taxon>
        <taxon>Tepidiforma</taxon>
    </lineage>
</organism>
<evidence type="ECO:0000259" key="2">
    <source>
        <dbReference type="PROSITE" id="PS50968"/>
    </source>
</evidence>
<gene>
    <name evidence="3" type="ORF">A9A59_1951</name>
</gene>
<dbReference type="SUPFAM" id="SSF51230">
    <property type="entry name" value="Single hybrid motif"/>
    <property type="match status" value="1"/>
</dbReference>
<dbReference type="FunFam" id="2.40.50.100:FF:000003">
    <property type="entry name" value="Acetyl-CoA carboxylase biotin carboxyl carrier protein"/>
    <property type="match status" value="1"/>
</dbReference>
<evidence type="ECO:0000313" key="4">
    <source>
        <dbReference type="Proteomes" id="UP000223071"/>
    </source>
</evidence>
<dbReference type="PANTHER" id="PTHR45266:SF3">
    <property type="entry name" value="OXALOACETATE DECARBOXYLASE ALPHA CHAIN"/>
    <property type="match status" value="1"/>
</dbReference>
<keyword evidence="1" id="KW-0092">Biotin</keyword>
<proteinExistence type="predicted"/>
<dbReference type="InterPro" id="IPR000089">
    <property type="entry name" value="Biotin_lipoyl"/>
</dbReference>
<dbReference type="Gene3D" id="2.40.50.100">
    <property type="match status" value="1"/>
</dbReference>
<keyword evidence="4" id="KW-1185">Reference proteome</keyword>
<dbReference type="Proteomes" id="UP000223071">
    <property type="component" value="Unassembled WGS sequence"/>
</dbReference>
<protein>
    <submittedName>
        <fullName evidence="3">Biotin-dependent enzyme</fullName>
    </submittedName>
</protein>
<accession>A0A2A9HHY4</accession>